<organism evidence="4 5">
    <name type="scientific">Popillia japonica</name>
    <name type="common">Japanese beetle</name>
    <dbReference type="NCBI Taxonomy" id="7064"/>
    <lineage>
        <taxon>Eukaryota</taxon>
        <taxon>Metazoa</taxon>
        <taxon>Ecdysozoa</taxon>
        <taxon>Arthropoda</taxon>
        <taxon>Hexapoda</taxon>
        <taxon>Insecta</taxon>
        <taxon>Pterygota</taxon>
        <taxon>Neoptera</taxon>
        <taxon>Endopterygota</taxon>
        <taxon>Coleoptera</taxon>
        <taxon>Polyphaga</taxon>
        <taxon>Scarabaeiformia</taxon>
        <taxon>Scarabaeidae</taxon>
        <taxon>Rutelinae</taxon>
        <taxon>Popillia</taxon>
    </lineage>
</organism>
<keyword evidence="2" id="KW-0539">Nucleus</keyword>
<protein>
    <submittedName>
        <fullName evidence="4">Barrier to autointegration factor</fullName>
    </submittedName>
</protein>
<dbReference type="GO" id="GO:0051276">
    <property type="term" value="P:chromosome organization"/>
    <property type="evidence" value="ECO:0007669"/>
    <property type="project" value="TreeGrafter"/>
</dbReference>
<evidence type="ECO:0000313" key="5">
    <source>
        <dbReference type="Proteomes" id="UP001458880"/>
    </source>
</evidence>
<dbReference type="GO" id="GO:0005634">
    <property type="term" value="C:nucleus"/>
    <property type="evidence" value="ECO:0007669"/>
    <property type="project" value="UniProtKB-SubCell"/>
</dbReference>
<dbReference type="GO" id="GO:0000793">
    <property type="term" value="C:condensed chromosome"/>
    <property type="evidence" value="ECO:0007669"/>
    <property type="project" value="TreeGrafter"/>
</dbReference>
<evidence type="ECO:0000313" key="4">
    <source>
        <dbReference type="EMBL" id="KAK9736690.1"/>
    </source>
</evidence>
<gene>
    <name evidence="4" type="ORF">QE152_g11381</name>
</gene>
<evidence type="ECO:0000256" key="2">
    <source>
        <dbReference type="ARBA" id="ARBA00023242"/>
    </source>
</evidence>
<dbReference type="InterPro" id="IPR051387">
    <property type="entry name" value="BAF"/>
</dbReference>
<name>A0AAW1LQV7_POPJA</name>
<dbReference type="AlphaFoldDB" id="A0AAW1LQV7"/>
<dbReference type="InterPro" id="IPR036617">
    <property type="entry name" value="BAF_sf"/>
</dbReference>
<feature type="region of interest" description="Disordered" evidence="3">
    <location>
        <begin position="1"/>
        <end position="37"/>
    </location>
</feature>
<dbReference type="Proteomes" id="UP001458880">
    <property type="component" value="Unassembled WGS sequence"/>
</dbReference>
<dbReference type="PANTHER" id="PTHR47507">
    <property type="entry name" value="BARRIER TO AUTOINTEGRATION FACTOR 2"/>
    <property type="match status" value="1"/>
</dbReference>
<dbReference type="GO" id="GO:0003677">
    <property type="term" value="F:DNA binding"/>
    <property type="evidence" value="ECO:0007669"/>
    <property type="project" value="InterPro"/>
</dbReference>
<dbReference type="SMART" id="SM01023">
    <property type="entry name" value="BAF"/>
    <property type="match status" value="1"/>
</dbReference>
<accession>A0AAW1LQV7</accession>
<dbReference type="InterPro" id="IPR004122">
    <property type="entry name" value="BAF_prot"/>
</dbReference>
<dbReference type="PANTHER" id="PTHR47507:SF6">
    <property type="entry name" value="BARRIER-TO-AUTOINTEGRATION FACTOR"/>
    <property type="match status" value="1"/>
</dbReference>
<proteinExistence type="predicted"/>
<sequence length="86" mass="9550">MKKHSNFVSEPMRNKPVGEVPGIGKTSAGRLDSRGYGESRDVLGKYLAVKGDEQRFRDFVMSNAGANSKSTGDCYKAMKEWTNNFL</sequence>
<dbReference type="SUPFAM" id="SSF47798">
    <property type="entry name" value="Barrier-to-autointegration factor, BAF"/>
    <property type="match status" value="1"/>
</dbReference>
<dbReference type="EMBL" id="JASPKY010000110">
    <property type="protein sequence ID" value="KAK9736690.1"/>
    <property type="molecule type" value="Genomic_DNA"/>
</dbReference>
<comment type="subcellular location">
    <subcellularLocation>
        <location evidence="1">Nucleus</location>
    </subcellularLocation>
</comment>
<dbReference type="Pfam" id="PF02961">
    <property type="entry name" value="SAM_BAF"/>
    <property type="match status" value="1"/>
</dbReference>
<comment type="caution">
    <text evidence="4">The sequence shown here is derived from an EMBL/GenBank/DDBJ whole genome shotgun (WGS) entry which is preliminary data.</text>
</comment>
<evidence type="ECO:0000256" key="3">
    <source>
        <dbReference type="SAM" id="MobiDB-lite"/>
    </source>
</evidence>
<evidence type="ECO:0000256" key="1">
    <source>
        <dbReference type="ARBA" id="ARBA00004123"/>
    </source>
</evidence>
<keyword evidence="5" id="KW-1185">Reference proteome</keyword>
<dbReference type="Gene3D" id="1.10.150.40">
    <property type="entry name" value="Barrier-to-autointegration factor, BAF"/>
    <property type="match status" value="1"/>
</dbReference>
<reference evidence="4 5" key="1">
    <citation type="journal article" date="2024" name="BMC Genomics">
        <title>De novo assembly and annotation of Popillia japonica's genome with initial clues to its potential as an invasive pest.</title>
        <authorList>
            <person name="Cucini C."/>
            <person name="Boschi S."/>
            <person name="Funari R."/>
            <person name="Cardaioli E."/>
            <person name="Iannotti N."/>
            <person name="Marturano G."/>
            <person name="Paoli F."/>
            <person name="Bruttini M."/>
            <person name="Carapelli A."/>
            <person name="Frati F."/>
            <person name="Nardi F."/>
        </authorList>
    </citation>
    <scope>NUCLEOTIDE SEQUENCE [LARGE SCALE GENOMIC DNA]</scope>
    <source>
        <strain evidence="4">DMR45628</strain>
    </source>
</reference>